<dbReference type="InterPro" id="IPR013783">
    <property type="entry name" value="Ig-like_fold"/>
</dbReference>
<feature type="compositionally biased region" description="Low complexity" evidence="1">
    <location>
        <begin position="27"/>
        <end position="43"/>
    </location>
</feature>
<keyword evidence="2" id="KW-0732">Signal</keyword>
<feature type="region of interest" description="Disordered" evidence="1">
    <location>
        <begin position="23"/>
        <end position="44"/>
    </location>
</feature>
<name>A0A9X3EGY2_9GAMM</name>
<dbReference type="PROSITE" id="PS51257">
    <property type="entry name" value="PROKAR_LIPOPROTEIN"/>
    <property type="match status" value="1"/>
</dbReference>
<feature type="signal peptide" evidence="2">
    <location>
        <begin position="1"/>
        <end position="20"/>
    </location>
</feature>
<dbReference type="InterPro" id="IPR008964">
    <property type="entry name" value="Invasin/intimin_cell_adhesion"/>
</dbReference>
<feature type="chain" id="PRO_5040927303" description="Big-1 domain-containing protein" evidence="2">
    <location>
        <begin position="21"/>
        <end position="1385"/>
    </location>
</feature>
<organism evidence="3 4">
    <name type="scientific">Parathalassolituus penaei</name>
    <dbReference type="NCBI Taxonomy" id="2997323"/>
    <lineage>
        <taxon>Bacteria</taxon>
        <taxon>Pseudomonadati</taxon>
        <taxon>Pseudomonadota</taxon>
        <taxon>Gammaproteobacteria</taxon>
        <taxon>Oceanospirillales</taxon>
        <taxon>Oceanospirillaceae</taxon>
        <taxon>Parathalassolituus</taxon>
    </lineage>
</organism>
<reference evidence="3" key="1">
    <citation type="submission" date="2022-11" db="EMBL/GenBank/DDBJ databases">
        <title>Parathalassolutuus dongxingensis gen. nov., sp. nov., a novel member of family Oceanospirillaceae isolated from a coastal shrimp pond in Guangxi, China.</title>
        <authorList>
            <person name="Chen H."/>
        </authorList>
    </citation>
    <scope>NUCLEOTIDE SEQUENCE</scope>
    <source>
        <strain evidence="3">G-43</strain>
    </source>
</reference>
<keyword evidence="4" id="KW-1185">Reference proteome</keyword>
<comment type="caution">
    <text evidence="3">The sequence shown here is derived from an EMBL/GenBank/DDBJ whole genome shotgun (WGS) entry which is preliminary data.</text>
</comment>
<dbReference type="EMBL" id="JAPNOA010000059">
    <property type="protein sequence ID" value="MCY0967362.1"/>
    <property type="molecule type" value="Genomic_DNA"/>
</dbReference>
<evidence type="ECO:0000313" key="4">
    <source>
        <dbReference type="Proteomes" id="UP001150830"/>
    </source>
</evidence>
<protein>
    <recommendedName>
        <fullName evidence="5">Big-1 domain-containing protein</fullName>
    </recommendedName>
</protein>
<dbReference type="Proteomes" id="UP001150830">
    <property type="component" value="Unassembled WGS sequence"/>
</dbReference>
<evidence type="ECO:0000256" key="1">
    <source>
        <dbReference type="SAM" id="MobiDB-lite"/>
    </source>
</evidence>
<evidence type="ECO:0008006" key="5">
    <source>
        <dbReference type="Google" id="ProtNLM"/>
    </source>
</evidence>
<dbReference type="Gene3D" id="2.60.40.10">
    <property type="entry name" value="Immunoglobulins"/>
    <property type="match status" value="2"/>
</dbReference>
<dbReference type="RefSeq" id="WP_283175563.1">
    <property type="nucleotide sequence ID" value="NZ_JAPNOA010000059.1"/>
</dbReference>
<dbReference type="SUPFAM" id="SSF49373">
    <property type="entry name" value="Invasin/intimin cell-adhesion fragments"/>
    <property type="match status" value="2"/>
</dbReference>
<evidence type="ECO:0000313" key="3">
    <source>
        <dbReference type="EMBL" id="MCY0967362.1"/>
    </source>
</evidence>
<proteinExistence type="predicted"/>
<accession>A0A9X3EGY2</accession>
<gene>
    <name evidence="3" type="ORF">OUO13_19455</name>
</gene>
<sequence>MSKSGLLTSLLLTLALTACGGGGPVAGSSSDSGTDTGTDTGTDPDVEIALGAGSGSAFDEGGLTLSATNVLIGDSLTVAVSAVDKNDSNSLITDNYQYVFSSTCASASTPTARFTTVSTFNSTGSVTSTYINEGCTGSDTITAELYEASATLGVDSPVASASAVVSAVAPQLGSGTGVDYQDAVIGGTLALVGTSSTVLSANAVNPADANSLVSSNKYSISWSSSCADGAFSISSQNLSAGAFETRYDGNLTSCLGAQTITLKLYRTAAPTVVLDTTTTIVNIATSDSGEELVVPSIGTGTGSSFREGALSFSMSKALTGDDVTIAVSGVDKNSENTSLSSSYKYVFSSDCVAAGNAEMTVLSSTNANGSATSIYRSTKPACTGSDTVRVFLYAATAVVGTDAPLASASGSLELAVPVLGSNSGSSFRDGVIAGTTDLSGLEETVLSATVVNPLDSNSLAGNDDYLATWAASCGSFSVSSQSVSSGSIETRYDVPLASCEGDNTVTLTLSYKGITLDTASVTVVVSEEANSDVEIALGSGSGADFYEGRLGLSESQILAGGSLTVDVSAVNKLDSNALLTDAYLYIFSASCSGDGSGEFSIPRTVSSSGSVTSTYRNLTCDGGAAITVELFRASADTSTATPLATASATIDTAKPALGVGSGSAFIDDSVSGVVTLSGEDETEFSVNLVNPLDSNSLVSDEDYIAEWFSSCGDSSFSVQKQVVSAGVITTRYTTDLDTCVSSGSDSNNEITLVVYERNNPCSATSTSACLDTKTFDVTVNEGLAPTLGVVDGGTFYTGQLLVNNVREIEYDTMTDAQKDAAKLSARGTMLIVANVGDANNSYETISGTAYGMTISSDCVQDGTASFDATEKTSTSGTITFTYTSDICEEDHFEVNLYKVVDGAMTTLLSSTPATGTIYIHPIQIGAITYSGASATAISIASIGDAVLPKLTTLTFAVVDESNNPVVGKQVDFTLNNTTGGIYLAAAYDVTDSNGEVTAILNAGTSHAITSVRAAVETDDGETIYTSSQPISVTTGIPDQDSFDIAVDTFNPAAYNENGVTVTVTAYAADQYQNPVADGTVVNFTAESGQIESYCTTSSGSCSVTWTSSGTRPGKHAAGLQRVNDKDPQARKYDSFILDSACDESANTNATICGMTTITAYTQGEGGFTDTDGDGLFNGTEPFVKYAEAIRDDNWSFYVNGVDAPDENTDGQPVEFFADFNTDGLFTVAPTVYQGAVCTTAAKAAGHCAEMMHVRDSIRIVQSYNEAPNMRLYTYDGATYTEVSGITLDAINGGTFYVFLQDLNGNMPASGTTFSASGDGYKIFGDSGDVGNSIGLRADCSNAACPDIGLPTFGRLYRVSYAPDGIPVSVTVTGTLDSSSTSIQLN</sequence>
<evidence type="ECO:0000256" key="2">
    <source>
        <dbReference type="SAM" id="SignalP"/>
    </source>
</evidence>